<dbReference type="Gene3D" id="1.20.1730.10">
    <property type="entry name" value="Sodium/glucose cotransporter"/>
    <property type="match status" value="1"/>
</dbReference>
<dbReference type="Proteomes" id="UP000254208">
    <property type="component" value="Unassembled WGS sequence"/>
</dbReference>
<name>A0A379FWT8_PRORE</name>
<accession>A0A379FWT8</accession>
<keyword evidence="2" id="KW-0472">Membrane</keyword>
<evidence type="ECO:0000313" key="3">
    <source>
        <dbReference type="EMBL" id="SUC33141.1"/>
    </source>
</evidence>
<keyword evidence="1" id="KW-0739">Sodium transport</keyword>
<organism evidence="3 4">
    <name type="scientific">Providencia rettgeri</name>
    <dbReference type="NCBI Taxonomy" id="587"/>
    <lineage>
        <taxon>Bacteria</taxon>
        <taxon>Pseudomonadati</taxon>
        <taxon>Pseudomonadota</taxon>
        <taxon>Gammaproteobacteria</taxon>
        <taxon>Enterobacterales</taxon>
        <taxon>Morganellaceae</taxon>
        <taxon>Providencia</taxon>
    </lineage>
</organism>
<keyword evidence="2" id="KW-1133">Transmembrane helix</keyword>
<dbReference type="EMBL" id="UGTZ01000001">
    <property type="protein sequence ID" value="SUC33141.1"/>
    <property type="molecule type" value="Genomic_DNA"/>
</dbReference>
<evidence type="ECO:0000256" key="1">
    <source>
        <dbReference type="ARBA" id="ARBA00023201"/>
    </source>
</evidence>
<dbReference type="AlphaFoldDB" id="A0A379FWT8"/>
<sequence length="73" mass="7851">MTVLLGKFWHRFNWQGCIAALVAGSSTSLTIILTPEWSAKLGNPVIPALAISLVCAVVVTLITPKINSVVKKY</sequence>
<keyword evidence="1" id="KW-0915">Sodium</keyword>
<feature type="transmembrane region" description="Helical" evidence="2">
    <location>
        <begin position="45"/>
        <end position="63"/>
    </location>
</feature>
<evidence type="ECO:0000313" key="4">
    <source>
        <dbReference type="Proteomes" id="UP000254208"/>
    </source>
</evidence>
<proteinExistence type="predicted"/>
<feature type="transmembrane region" description="Helical" evidence="2">
    <location>
        <begin position="12"/>
        <end position="33"/>
    </location>
</feature>
<protein>
    <submittedName>
        <fullName evidence="3">Predicted symporter</fullName>
    </submittedName>
</protein>
<evidence type="ECO:0000256" key="2">
    <source>
        <dbReference type="SAM" id="Phobius"/>
    </source>
</evidence>
<dbReference type="GO" id="GO:0006814">
    <property type="term" value="P:sodium ion transport"/>
    <property type="evidence" value="ECO:0007669"/>
    <property type="project" value="UniProtKB-KW"/>
</dbReference>
<reference evidence="3 4" key="1">
    <citation type="submission" date="2018-06" db="EMBL/GenBank/DDBJ databases">
        <authorList>
            <consortium name="Pathogen Informatics"/>
            <person name="Doyle S."/>
        </authorList>
    </citation>
    <scope>NUCLEOTIDE SEQUENCE [LARGE SCALE GENOMIC DNA]</scope>
    <source>
        <strain evidence="3 4">NCTC11801</strain>
    </source>
</reference>
<keyword evidence="1" id="KW-0813">Transport</keyword>
<keyword evidence="1" id="KW-0406">Ion transport</keyword>
<keyword evidence="2" id="KW-0812">Transmembrane</keyword>
<dbReference type="InterPro" id="IPR038377">
    <property type="entry name" value="Na/Glc_symporter_sf"/>
</dbReference>
<gene>
    <name evidence="3" type="ORF">NCTC11801_04149</name>
</gene>